<dbReference type="PANTHER" id="PTHR11575">
    <property type="entry name" value="5'-NUCLEOTIDASE-RELATED"/>
    <property type="match status" value="1"/>
</dbReference>
<evidence type="ECO:0000256" key="2">
    <source>
        <dbReference type="RuleBase" id="RU362119"/>
    </source>
</evidence>
<dbReference type="CDD" id="cd00845">
    <property type="entry name" value="MPP_UshA_N_like"/>
    <property type="match status" value="1"/>
</dbReference>
<dbReference type="Gene3D" id="3.60.21.10">
    <property type="match status" value="1"/>
</dbReference>
<evidence type="ECO:0000256" key="1">
    <source>
        <dbReference type="ARBA" id="ARBA00022729"/>
    </source>
</evidence>
<dbReference type="OrthoDB" id="9801679at2"/>
<protein>
    <submittedName>
        <fullName evidence="5">Bifunctional metallophosphatase/5'-nucleotidase</fullName>
    </submittedName>
</protein>
<gene>
    <name evidence="5" type="ORF">EDM52_17865</name>
</gene>
<dbReference type="AlphaFoldDB" id="A0A3M8C5C7"/>
<name>A0A3M8C5C7_9BACL</name>
<evidence type="ECO:0000259" key="3">
    <source>
        <dbReference type="Pfam" id="PF00149"/>
    </source>
</evidence>
<organism evidence="5 6">
    <name type="scientific">Brevibacillus invocatus</name>
    <dbReference type="NCBI Taxonomy" id="173959"/>
    <lineage>
        <taxon>Bacteria</taxon>
        <taxon>Bacillati</taxon>
        <taxon>Bacillota</taxon>
        <taxon>Bacilli</taxon>
        <taxon>Bacillales</taxon>
        <taxon>Paenibacillaceae</taxon>
        <taxon>Brevibacillus</taxon>
    </lineage>
</organism>
<comment type="similarity">
    <text evidence="2">Belongs to the 5'-nucleotidase family.</text>
</comment>
<dbReference type="InterPro" id="IPR006179">
    <property type="entry name" value="5_nucleotidase/apyrase"/>
</dbReference>
<keyword evidence="2" id="KW-0378">Hydrolase</keyword>
<dbReference type="Pfam" id="PF02872">
    <property type="entry name" value="5_nucleotid_C"/>
    <property type="match status" value="1"/>
</dbReference>
<dbReference type="Proteomes" id="UP000282028">
    <property type="component" value="Unassembled WGS sequence"/>
</dbReference>
<evidence type="ECO:0000313" key="6">
    <source>
        <dbReference type="Proteomes" id="UP000282028"/>
    </source>
</evidence>
<feature type="domain" description="Calcineurin-like phosphoesterase" evidence="3">
    <location>
        <begin position="153"/>
        <end position="356"/>
    </location>
</feature>
<feature type="chain" id="PRO_5017847581" evidence="2">
    <location>
        <begin position="28"/>
        <end position="625"/>
    </location>
</feature>
<dbReference type="RefSeq" id="WP_122910312.1">
    <property type="nucleotide sequence ID" value="NZ_CBCSBE010000020.1"/>
</dbReference>
<comment type="caution">
    <text evidence="5">The sequence shown here is derived from an EMBL/GenBank/DDBJ whole genome shotgun (WGS) entry which is preliminary data.</text>
</comment>
<dbReference type="SUPFAM" id="SSF56300">
    <property type="entry name" value="Metallo-dependent phosphatases"/>
    <property type="match status" value="1"/>
</dbReference>
<evidence type="ECO:0000313" key="5">
    <source>
        <dbReference type="EMBL" id="RNB70115.1"/>
    </source>
</evidence>
<feature type="domain" description="5'-Nucleotidase C-terminal" evidence="4">
    <location>
        <begin position="428"/>
        <end position="589"/>
    </location>
</feature>
<dbReference type="EMBL" id="RHHR01000035">
    <property type="protein sequence ID" value="RNB70115.1"/>
    <property type="molecule type" value="Genomic_DNA"/>
</dbReference>
<proteinExistence type="inferred from homology"/>
<dbReference type="InterPro" id="IPR029052">
    <property type="entry name" value="Metallo-depent_PP-like"/>
</dbReference>
<evidence type="ECO:0000259" key="4">
    <source>
        <dbReference type="Pfam" id="PF02872"/>
    </source>
</evidence>
<dbReference type="SUPFAM" id="SSF55816">
    <property type="entry name" value="5'-nucleotidase (syn. UDP-sugar hydrolase), C-terminal domain"/>
    <property type="match status" value="1"/>
</dbReference>
<keyword evidence="1 2" id="KW-0732">Signal</keyword>
<dbReference type="GO" id="GO:0016787">
    <property type="term" value="F:hydrolase activity"/>
    <property type="evidence" value="ECO:0007669"/>
    <property type="project" value="UniProtKB-KW"/>
</dbReference>
<keyword evidence="6" id="KW-1185">Reference proteome</keyword>
<accession>A0A3M8C5C7</accession>
<sequence length="625" mass="67958">MKKARRITMTAFASVVFASMMATSAFAAPLHPVQHADWMAKKSIISAGQNGDLALERNVTLAEALVVFAKLKETELTAAAAGAHWSTPYLNWAKAEGAVSDADTANPSQAVSAAKLVAIAEKLGYSMSLDEKAQVTRGEFFQALGDAATTQITIAHTNDVHGHIQEDKGQKEYGYAKIATLINEWRAENDNFLLLDAGDTFQGTIFVNQFKGESIVPILNHLDYSVMAAGNHEFDFGYEQLLKLRDALDHPVISANVFKADGEELLVPTFKAEIGGKKFAFLGFVAEDTPILTHPDNVKGLTFKSPVEVAKAVVPELKKEVDHVVVVSHIGINVDREIAENVEGIDLIVGGHSHTPLRTPEVVNGTYIVQDWEYGKSLGRADLYYLDNELVAFSGGLKEYDETVVADPEIDKMVKDIVTQIDTVMNVVIAKSEVPLDGDRNLVRKKETNVGNLITDIMLERTQSIAGYEADVAVANGGGIRTQLEAGDITKKNLYTLLPFENNTLSVIEVTGAELKQVLEHGVSDVENGAGRFPQISGMSFTYSKSKPVGERVLEVKVGDAPLDLEKTYKLATIDFLAAGGDGFEMLKEKPFFNSGLSMYSVVEAGLIERKVVNPQVEGRIVEVE</sequence>
<dbReference type="GO" id="GO:0000166">
    <property type="term" value="F:nucleotide binding"/>
    <property type="evidence" value="ECO:0007669"/>
    <property type="project" value="UniProtKB-KW"/>
</dbReference>
<dbReference type="InterPro" id="IPR004843">
    <property type="entry name" value="Calcineurin-like_PHP"/>
</dbReference>
<dbReference type="InterPro" id="IPR036907">
    <property type="entry name" value="5'-Nucleotdase_C_sf"/>
</dbReference>
<dbReference type="Gene3D" id="3.90.780.10">
    <property type="entry name" value="5'-Nucleotidase, C-terminal domain"/>
    <property type="match status" value="1"/>
</dbReference>
<dbReference type="Pfam" id="PF00149">
    <property type="entry name" value="Metallophos"/>
    <property type="match status" value="1"/>
</dbReference>
<keyword evidence="2" id="KW-0547">Nucleotide-binding</keyword>
<feature type="signal peptide" evidence="2">
    <location>
        <begin position="1"/>
        <end position="27"/>
    </location>
</feature>
<dbReference type="InterPro" id="IPR008334">
    <property type="entry name" value="5'-Nucleotdase_C"/>
</dbReference>
<dbReference type="PRINTS" id="PR01607">
    <property type="entry name" value="APYRASEFAMLY"/>
</dbReference>
<dbReference type="PANTHER" id="PTHR11575:SF24">
    <property type="entry name" value="5'-NUCLEOTIDASE"/>
    <property type="match status" value="1"/>
</dbReference>
<reference evidence="5 6" key="1">
    <citation type="submission" date="2018-10" db="EMBL/GenBank/DDBJ databases">
        <title>Phylogenomics of Brevibacillus.</title>
        <authorList>
            <person name="Dunlap C."/>
        </authorList>
    </citation>
    <scope>NUCLEOTIDE SEQUENCE [LARGE SCALE GENOMIC DNA]</scope>
    <source>
        <strain evidence="5 6">JCM 12215</strain>
    </source>
</reference>
<dbReference type="GO" id="GO:0009166">
    <property type="term" value="P:nucleotide catabolic process"/>
    <property type="evidence" value="ECO:0007669"/>
    <property type="project" value="InterPro"/>
</dbReference>